<dbReference type="InterPro" id="IPR051081">
    <property type="entry name" value="HTH_MetalResp_TranReg"/>
</dbReference>
<dbReference type="NCBIfam" id="NF033788">
    <property type="entry name" value="HTH_metalloreg"/>
    <property type="match status" value="1"/>
</dbReference>
<protein>
    <submittedName>
        <fullName evidence="5">ArsR family transcriptional regulator</fullName>
    </submittedName>
</protein>
<dbReference type="STRING" id="1444770.AF72_07625"/>
<evidence type="ECO:0000313" key="5">
    <source>
        <dbReference type="EMBL" id="EWS77986.1"/>
    </source>
</evidence>
<dbReference type="eggNOG" id="COG0640">
    <property type="taxonomic scope" value="Bacteria"/>
</dbReference>
<accession>Z9JJH4</accession>
<dbReference type="SMART" id="SM00418">
    <property type="entry name" value="HTH_ARSR"/>
    <property type="match status" value="1"/>
</dbReference>
<dbReference type="AlphaFoldDB" id="Z9JJH4"/>
<dbReference type="Proteomes" id="UP000020406">
    <property type="component" value="Unassembled WGS sequence"/>
</dbReference>
<dbReference type="InterPro" id="IPR036388">
    <property type="entry name" value="WH-like_DNA-bd_sf"/>
</dbReference>
<name>Z9JJH4_9GAMM</name>
<dbReference type="CDD" id="cd00090">
    <property type="entry name" value="HTH_ARSR"/>
    <property type="match status" value="1"/>
</dbReference>
<evidence type="ECO:0000256" key="1">
    <source>
        <dbReference type="ARBA" id="ARBA00023015"/>
    </source>
</evidence>
<keyword evidence="2" id="KW-0238">DNA-binding</keyword>
<dbReference type="GO" id="GO:0003700">
    <property type="term" value="F:DNA-binding transcription factor activity"/>
    <property type="evidence" value="ECO:0007669"/>
    <property type="project" value="InterPro"/>
</dbReference>
<dbReference type="PANTHER" id="PTHR33154:SF28">
    <property type="entry name" value="HTH-TYPE TRANSCRIPTIONAL REGULATOR YGAV-RELATED"/>
    <property type="match status" value="1"/>
</dbReference>
<dbReference type="PANTHER" id="PTHR33154">
    <property type="entry name" value="TRANSCRIPTIONAL REGULATOR, ARSR FAMILY"/>
    <property type="match status" value="1"/>
</dbReference>
<evidence type="ECO:0000313" key="6">
    <source>
        <dbReference type="Proteomes" id="UP000020406"/>
    </source>
</evidence>
<reference evidence="5 6" key="1">
    <citation type="journal article" date="2014" name="Genome Announc.">
        <title>Draft Genome Sequence of Xylella fastidiosa Pear Leaf Scorch Strain in Taiwan.</title>
        <authorList>
            <person name="Su C.C."/>
            <person name="Deng W.L."/>
            <person name="Jan F.J."/>
            <person name="Chang C.J."/>
            <person name="Huang H."/>
            <person name="Chen J."/>
        </authorList>
    </citation>
    <scope>NUCLEOTIDE SEQUENCE [LARGE SCALE GENOMIC DNA]</scope>
    <source>
        <strain evidence="5 6">PLS229</strain>
    </source>
</reference>
<evidence type="ECO:0000259" key="4">
    <source>
        <dbReference type="PROSITE" id="PS50987"/>
    </source>
</evidence>
<dbReference type="PRINTS" id="PR00778">
    <property type="entry name" value="HTHARSR"/>
</dbReference>
<feature type="domain" description="HTH arsR-type" evidence="4">
    <location>
        <begin position="12"/>
        <end position="105"/>
    </location>
</feature>
<keyword evidence="3" id="KW-0804">Transcription</keyword>
<dbReference type="EMBL" id="JDSQ01000011">
    <property type="protein sequence ID" value="EWS77986.1"/>
    <property type="molecule type" value="Genomic_DNA"/>
</dbReference>
<sequence length="112" mass="12494">MTSHTPALAEQMRTRAKEAAQLLKILANDKRLMILCLLSERELSVGELNTLVALSQSALSQHLAVLRAEGVVNTRREAQTIYYSLLPGPALEMMRTLYAIYCAPLHNTRMTP</sequence>
<comment type="caution">
    <text evidence="5">The sequence shown here is derived from an EMBL/GenBank/DDBJ whole genome shotgun (WGS) entry which is preliminary data.</text>
</comment>
<dbReference type="Pfam" id="PF01022">
    <property type="entry name" value="HTH_5"/>
    <property type="match status" value="1"/>
</dbReference>
<dbReference type="PATRIC" id="fig|1444770.3.peg.1809"/>
<dbReference type="PROSITE" id="PS50987">
    <property type="entry name" value="HTH_ARSR_2"/>
    <property type="match status" value="1"/>
</dbReference>
<dbReference type="InterPro" id="IPR001845">
    <property type="entry name" value="HTH_ArsR_DNA-bd_dom"/>
</dbReference>
<dbReference type="Gene3D" id="1.10.10.10">
    <property type="entry name" value="Winged helix-like DNA-binding domain superfamily/Winged helix DNA-binding domain"/>
    <property type="match status" value="1"/>
</dbReference>
<organism evidence="5 6">
    <name type="scientific">Xylella taiwanensis</name>
    <dbReference type="NCBI Taxonomy" id="1444770"/>
    <lineage>
        <taxon>Bacteria</taxon>
        <taxon>Pseudomonadati</taxon>
        <taxon>Pseudomonadota</taxon>
        <taxon>Gammaproteobacteria</taxon>
        <taxon>Lysobacterales</taxon>
        <taxon>Lysobacteraceae</taxon>
        <taxon>Xylella</taxon>
    </lineage>
</organism>
<dbReference type="InterPro" id="IPR036390">
    <property type="entry name" value="WH_DNA-bd_sf"/>
</dbReference>
<dbReference type="SUPFAM" id="SSF46785">
    <property type="entry name" value="Winged helix' DNA-binding domain"/>
    <property type="match status" value="1"/>
</dbReference>
<dbReference type="InterPro" id="IPR011991">
    <property type="entry name" value="ArsR-like_HTH"/>
</dbReference>
<dbReference type="GO" id="GO:0003677">
    <property type="term" value="F:DNA binding"/>
    <property type="evidence" value="ECO:0007669"/>
    <property type="project" value="UniProtKB-KW"/>
</dbReference>
<gene>
    <name evidence="5" type="ORF">AF72_07625</name>
</gene>
<keyword evidence="1" id="KW-0805">Transcription regulation</keyword>
<evidence type="ECO:0000256" key="2">
    <source>
        <dbReference type="ARBA" id="ARBA00023125"/>
    </source>
</evidence>
<proteinExistence type="predicted"/>
<evidence type="ECO:0000256" key="3">
    <source>
        <dbReference type="ARBA" id="ARBA00023163"/>
    </source>
</evidence>